<keyword evidence="1" id="KW-0732">Signal</keyword>
<dbReference type="OrthoDB" id="3199367at2759"/>
<name>A0A4Z0A3W8_9AGAM</name>
<evidence type="ECO:0000256" key="1">
    <source>
        <dbReference type="SAM" id="SignalP"/>
    </source>
</evidence>
<feature type="chain" id="PRO_5021311377" evidence="1">
    <location>
        <begin position="21"/>
        <end position="139"/>
    </location>
</feature>
<sequence>MMFFSTVVSTFALAIAAVSAAPAPTSPNVGSPVSLIVVSPEISSPTAGQVWPINSTQTVTWDASKLPKESANMTGMLLLGYEQDGVSSEHLDITHPLATQFPLSAGHVNVTVPNKPAGDNYIVVLFGDSGNTSPKFTIQ</sequence>
<evidence type="ECO:0000313" key="3">
    <source>
        <dbReference type="Proteomes" id="UP000298061"/>
    </source>
</evidence>
<proteinExistence type="predicted"/>
<dbReference type="AlphaFoldDB" id="A0A4Z0A3W8"/>
<keyword evidence="3" id="KW-1185">Reference proteome</keyword>
<organism evidence="2 3">
    <name type="scientific">Hericium alpestre</name>
    <dbReference type="NCBI Taxonomy" id="135208"/>
    <lineage>
        <taxon>Eukaryota</taxon>
        <taxon>Fungi</taxon>
        <taxon>Dikarya</taxon>
        <taxon>Basidiomycota</taxon>
        <taxon>Agaricomycotina</taxon>
        <taxon>Agaricomycetes</taxon>
        <taxon>Russulales</taxon>
        <taxon>Hericiaceae</taxon>
        <taxon>Hericium</taxon>
    </lineage>
</organism>
<accession>A0A4Z0A3W8</accession>
<dbReference type="Proteomes" id="UP000298061">
    <property type="component" value="Unassembled WGS sequence"/>
</dbReference>
<feature type="signal peptide" evidence="1">
    <location>
        <begin position="1"/>
        <end position="20"/>
    </location>
</feature>
<gene>
    <name evidence="2" type="ORF">EWM64_g2876</name>
</gene>
<protein>
    <submittedName>
        <fullName evidence="2">Uncharacterized protein</fullName>
    </submittedName>
</protein>
<dbReference type="STRING" id="135208.A0A4Z0A3W8"/>
<evidence type="ECO:0000313" key="2">
    <source>
        <dbReference type="EMBL" id="TFY81134.1"/>
    </source>
</evidence>
<comment type="caution">
    <text evidence="2">The sequence shown here is derived from an EMBL/GenBank/DDBJ whole genome shotgun (WGS) entry which is preliminary data.</text>
</comment>
<reference evidence="2 3" key="1">
    <citation type="submission" date="2019-02" db="EMBL/GenBank/DDBJ databases">
        <title>Genome sequencing of the rare red list fungi Hericium alpestre (H. flagellum).</title>
        <authorList>
            <person name="Buettner E."/>
            <person name="Kellner H."/>
        </authorList>
    </citation>
    <scope>NUCLEOTIDE SEQUENCE [LARGE SCALE GENOMIC DNA]</scope>
    <source>
        <strain evidence="2 3">DSM 108284</strain>
    </source>
</reference>
<dbReference type="EMBL" id="SFCI01000246">
    <property type="protein sequence ID" value="TFY81134.1"/>
    <property type="molecule type" value="Genomic_DNA"/>
</dbReference>